<proteinExistence type="predicted"/>
<dbReference type="PANTHER" id="PTHR21584:SF10">
    <property type="entry name" value="G2 AND S PHASE-EXPRESSED PROTEIN 1"/>
    <property type="match status" value="1"/>
</dbReference>
<evidence type="ECO:0000259" key="6">
    <source>
        <dbReference type="Pfam" id="PF15259"/>
    </source>
</evidence>
<feature type="compositionally biased region" description="Polar residues" evidence="5">
    <location>
        <begin position="430"/>
        <end position="448"/>
    </location>
</feature>
<feature type="compositionally biased region" description="Basic and acidic residues" evidence="5">
    <location>
        <begin position="104"/>
        <end position="121"/>
    </location>
</feature>
<dbReference type="Ensembl" id="ENSMMMT00000029531.1">
    <property type="protein sequence ID" value="ENSMMMP00000026094.1"/>
    <property type="gene ID" value="ENSMMMG00000022842.1"/>
</dbReference>
<feature type="compositionally biased region" description="Polar residues" evidence="5">
    <location>
        <begin position="654"/>
        <end position="663"/>
    </location>
</feature>
<feature type="region of interest" description="Disordered" evidence="5">
    <location>
        <begin position="460"/>
        <end position="505"/>
    </location>
</feature>
<protein>
    <submittedName>
        <fullName evidence="7">G2 and S-phase expressed 1</fullName>
    </submittedName>
</protein>
<feature type="region of interest" description="Disordered" evidence="5">
    <location>
        <begin position="522"/>
        <end position="619"/>
    </location>
</feature>
<evidence type="ECO:0000313" key="8">
    <source>
        <dbReference type="Proteomes" id="UP000694407"/>
    </source>
</evidence>
<evidence type="ECO:0000256" key="4">
    <source>
        <dbReference type="ARBA" id="ARBA00023212"/>
    </source>
</evidence>
<dbReference type="GO" id="GO:0008017">
    <property type="term" value="F:microtubule binding"/>
    <property type="evidence" value="ECO:0007669"/>
    <property type="project" value="TreeGrafter"/>
</dbReference>
<feature type="compositionally biased region" description="Basic and acidic residues" evidence="5">
    <location>
        <begin position="526"/>
        <end position="540"/>
    </location>
</feature>
<accession>A0A8C6AA46</accession>
<feature type="region of interest" description="Disordered" evidence="5">
    <location>
        <begin position="104"/>
        <end position="232"/>
    </location>
</feature>
<reference evidence="7" key="1">
    <citation type="submission" date="2025-08" db="UniProtKB">
        <authorList>
            <consortium name="Ensembl"/>
        </authorList>
    </citation>
    <scope>IDENTIFICATION</scope>
</reference>
<reference evidence="7" key="2">
    <citation type="submission" date="2025-09" db="UniProtKB">
        <authorList>
            <consortium name="Ensembl"/>
        </authorList>
    </citation>
    <scope>IDENTIFICATION</scope>
</reference>
<dbReference type="AlphaFoldDB" id="A0A8C6AA46"/>
<dbReference type="InterPro" id="IPR026657">
    <property type="entry name" value="DDA3/GTSE-1"/>
</dbReference>
<comment type="subcellular location">
    <subcellularLocation>
        <location evidence="1">Cytoplasm</location>
        <location evidence="1">Cytoskeleton</location>
    </subcellularLocation>
</comment>
<keyword evidence="3" id="KW-0597">Phosphoprotein</keyword>
<gene>
    <name evidence="7" type="primary">GTSE1</name>
</gene>
<evidence type="ECO:0000313" key="7">
    <source>
        <dbReference type="Ensembl" id="ENSMMMP00000026094.1"/>
    </source>
</evidence>
<feature type="domain" description="G2 and S phase-expressed protein 1 N-terminal" evidence="6">
    <location>
        <begin position="2"/>
        <end position="127"/>
    </location>
</feature>
<feature type="compositionally biased region" description="Low complexity" evidence="5">
    <location>
        <begin position="664"/>
        <end position="673"/>
    </location>
</feature>
<feature type="compositionally biased region" description="Low complexity" evidence="5">
    <location>
        <begin position="279"/>
        <end position="298"/>
    </location>
</feature>
<name>A0A8C6AA46_MARMA</name>
<dbReference type="Pfam" id="PF15259">
    <property type="entry name" value="GTSE1_N"/>
    <property type="match status" value="1"/>
</dbReference>
<evidence type="ECO:0000256" key="5">
    <source>
        <dbReference type="SAM" id="MobiDB-lite"/>
    </source>
</evidence>
<sequence>LSANEDDEVFFGPVGHRERCIAASLELNHQIAQQPPLPASDGPCTLSPLSAEKFVEVYREARLLALQLESHSREEGVPAAGAGSSWSQGVERFIQESKLKMKLFEKEEEMEKSPKSLKRETYYLSDSPFQGPPPSGEPLLPASSLALPSTPARVGPVLTQGLPSSSRPLPGEPGAIRPPDQGVPPKRVASKLQLPRASFVRGRPLPSALEKPKTEGPASPSRVKLLNEKQPHADVLLDKPSLALDAVSLPAHGSHLGQGKRSLPIPSKKTLLKLPGYTGSLTRKSSSSGSVSSRTSSVCASPAAGKAGELAGDPGSSSRPLPSTGKPARMAPAMPCPSLPTAPTGASCRPARRANTAESMDGQPRAPSTAPLALPQTPRSGGPRLHSNSMSSSSQPNKIGSIRRQASCLNSKTKVIPTPSNPSEMPKFSTGGSPDSRTPRSSQAQRLQSCISTVCRGRLCSGTPARRSSGPTSQSPLSSRGTPTSARRVSALPTPGGWRLSGLPLMTPKTLPRALASPLCAPARRLSSEPQRRSAVRTEARGASSRRAGGRLASLSPSGSPSPPPSVPQALHFSPEKNESPFSGDFTGAAQVEAKPGEDTCPGENSAGPPSVCPLTITPQVGSRPPADLPLIDFCSPPEADVALGSASRPLIDLTTNTPDVNRNSVSKNSVSKPLQAEGQLIDLGSPLVQLSPEADKENVDSPLLKF</sequence>
<dbReference type="GO" id="GO:0005881">
    <property type="term" value="C:cytoplasmic microtubule"/>
    <property type="evidence" value="ECO:0007669"/>
    <property type="project" value="Ensembl"/>
</dbReference>
<keyword evidence="8" id="KW-1185">Reference proteome</keyword>
<feature type="region of interest" description="Disordered" evidence="5">
    <location>
        <begin position="652"/>
        <end position="707"/>
    </location>
</feature>
<dbReference type="PANTHER" id="PTHR21584">
    <property type="entry name" value="DIFFERENTIAL DISPLAY AND ACTIVATED BY P53 DDA3 /G2 S PHASE EXPRESSED 1"/>
    <property type="match status" value="1"/>
</dbReference>
<feature type="compositionally biased region" description="Low complexity" evidence="5">
    <location>
        <begin position="468"/>
        <end position="479"/>
    </location>
</feature>
<organism evidence="7 8">
    <name type="scientific">Marmota marmota marmota</name>
    <name type="common">Alpine marmot</name>
    <dbReference type="NCBI Taxonomy" id="9994"/>
    <lineage>
        <taxon>Eukaryota</taxon>
        <taxon>Metazoa</taxon>
        <taxon>Chordata</taxon>
        <taxon>Craniata</taxon>
        <taxon>Vertebrata</taxon>
        <taxon>Euteleostomi</taxon>
        <taxon>Mammalia</taxon>
        <taxon>Eutheria</taxon>
        <taxon>Euarchontoglires</taxon>
        <taxon>Glires</taxon>
        <taxon>Rodentia</taxon>
        <taxon>Sciuromorpha</taxon>
        <taxon>Sciuridae</taxon>
        <taxon>Xerinae</taxon>
        <taxon>Marmotini</taxon>
        <taxon>Marmota</taxon>
    </lineage>
</organism>
<evidence type="ECO:0000256" key="2">
    <source>
        <dbReference type="ARBA" id="ARBA00022490"/>
    </source>
</evidence>
<feature type="region of interest" description="Disordered" evidence="5">
    <location>
        <begin position="251"/>
        <end position="448"/>
    </location>
</feature>
<dbReference type="Proteomes" id="UP000694407">
    <property type="component" value="Unplaced"/>
</dbReference>
<keyword evidence="4" id="KW-0206">Cytoskeleton</keyword>
<dbReference type="GeneTree" id="ENSGT00940000154189"/>
<keyword evidence="2" id="KW-0963">Cytoplasm</keyword>
<feature type="compositionally biased region" description="Low complexity" evidence="5">
    <location>
        <begin position="137"/>
        <end position="152"/>
    </location>
</feature>
<evidence type="ECO:0000256" key="1">
    <source>
        <dbReference type="ARBA" id="ARBA00004245"/>
    </source>
</evidence>
<dbReference type="InterPro" id="IPR032768">
    <property type="entry name" value="GTSE1_N"/>
</dbReference>
<evidence type="ECO:0000256" key="3">
    <source>
        <dbReference type="ARBA" id="ARBA00022553"/>
    </source>
</evidence>
<feature type="compositionally biased region" description="Low complexity" evidence="5">
    <location>
        <begin position="541"/>
        <end position="559"/>
    </location>
</feature>